<proteinExistence type="predicted"/>
<dbReference type="Gene3D" id="3.40.50.1010">
    <property type="entry name" value="5'-nuclease"/>
    <property type="match status" value="1"/>
</dbReference>
<dbReference type="HOGENOM" id="CLU_140294_0_0_6"/>
<dbReference type="RefSeq" id="WP_006889872.1">
    <property type="nucleotide sequence ID" value="NZ_JH109152.1"/>
</dbReference>
<evidence type="ECO:0000313" key="3">
    <source>
        <dbReference type="Proteomes" id="UP000004664"/>
    </source>
</evidence>
<dbReference type="Pfam" id="PF01850">
    <property type="entry name" value="PIN"/>
    <property type="match status" value="1"/>
</dbReference>
<gene>
    <name evidence="2" type="ORF">Mettu_0690</name>
</gene>
<evidence type="ECO:0000259" key="1">
    <source>
        <dbReference type="Pfam" id="PF01850"/>
    </source>
</evidence>
<dbReference type="AlphaFoldDB" id="G3IWF8"/>
<sequence length="168" mass="19112">MKLVCVDNHPLIWGIREYAADGQETMIHRTKAFFDDCRKNKIIIMVPSIVVGELLTAIEPKHHPLIINLLKNSFQILPYDTQASALFAKLWREKKESGLVDIIKDELQATRQELKADCMIVATAIAKNAAVIYSHDKKLKKFANGNIDVREIPLLQYQESLDVELEEG</sequence>
<feature type="domain" description="PIN" evidence="1">
    <location>
        <begin position="42"/>
        <end position="143"/>
    </location>
</feature>
<organism evidence="2 3">
    <name type="scientific">Methylobacter tundripaludum (strain ATCC BAA-1195 / DSM 17260 / SV96)</name>
    <dbReference type="NCBI Taxonomy" id="697282"/>
    <lineage>
        <taxon>Bacteria</taxon>
        <taxon>Pseudomonadati</taxon>
        <taxon>Pseudomonadota</taxon>
        <taxon>Gammaproteobacteria</taxon>
        <taxon>Methylococcales</taxon>
        <taxon>Methylococcaceae</taxon>
        <taxon>Methylobacter</taxon>
    </lineage>
</organism>
<dbReference type="InterPro" id="IPR002716">
    <property type="entry name" value="PIN_dom"/>
</dbReference>
<evidence type="ECO:0000313" key="2">
    <source>
        <dbReference type="EMBL" id="EGW21897.1"/>
    </source>
</evidence>
<dbReference type="SUPFAM" id="SSF88723">
    <property type="entry name" value="PIN domain-like"/>
    <property type="match status" value="1"/>
</dbReference>
<dbReference type="Proteomes" id="UP000004664">
    <property type="component" value="Unassembled WGS sequence"/>
</dbReference>
<dbReference type="STRING" id="697282.Mettu_0690"/>
<dbReference type="EMBL" id="JH109152">
    <property type="protein sequence ID" value="EGW21897.1"/>
    <property type="molecule type" value="Genomic_DNA"/>
</dbReference>
<dbReference type="OrthoDB" id="573871at2"/>
<name>G3IWF8_METTV</name>
<dbReference type="eggNOG" id="COG1487">
    <property type="taxonomic scope" value="Bacteria"/>
</dbReference>
<reference evidence="2 3" key="1">
    <citation type="submission" date="2011-06" db="EMBL/GenBank/DDBJ databases">
        <title>Genomic sequence of Methylobacter tundripaludum SV96.</title>
        <authorList>
            <consortium name="US DOE Joint Genome Institute"/>
            <person name="Lucas S."/>
            <person name="Han J."/>
            <person name="Lapidus A."/>
            <person name="Cheng J.-F."/>
            <person name="Goodwin L."/>
            <person name="Pitluck S."/>
            <person name="Held B."/>
            <person name="Detter J.C."/>
            <person name="Han C."/>
            <person name="Tapia R."/>
            <person name="Land M."/>
            <person name="Hauser L."/>
            <person name="Kyrpides N."/>
            <person name="Ivanova N."/>
            <person name="Ovchinnikova G."/>
            <person name="Pagani I."/>
            <person name="Klotz M.G."/>
            <person name="Dispirito A.A."/>
            <person name="Murrell J.C."/>
            <person name="Dunfield P."/>
            <person name="Kalyuzhnaya M.G."/>
            <person name="Svenning M."/>
            <person name="Trotsenko Y.A."/>
            <person name="Stein L.Y."/>
            <person name="Woyke T."/>
        </authorList>
    </citation>
    <scope>NUCLEOTIDE SEQUENCE [LARGE SCALE GENOMIC DNA]</scope>
    <source>
        <strain evidence="3">ATCC BAA-1195 / DSM 17260 / SV96</strain>
    </source>
</reference>
<keyword evidence="3" id="KW-1185">Reference proteome</keyword>
<accession>G3IWF8</accession>
<dbReference type="InterPro" id="IPR029060">
    <property type="entry name" value="PIN-like_dom_sf"/>
</dbReference>
<protein>
    <submittedName>
        <fullName evidence="2">PilT protein domain protein</fullName>
    </submittedName>
</protein>